<comment type="caution">
    <text evidence="1">The sequence shown here is derived from an EMBL/GenBank/DDBJ whole genome shotgun (WGS) entry which is preliminary data.</text>
</comment>
<proteinExistence type="predicted"/>
<name>A0ABN7X0E7_GIGMA</name>
<dbReference type="Proteomes" id="UP000789901">
    <property type="component" value="Unassembled WGS sequence"/>
</dbReference>
<keyword evidence="2" id="KW-1185">Reference proteome</keyword>
<dbReference type="EMBL" id="CAJVQB010071579">
    <property type="protein sequence ID" value="CAG8843192.1"/>
    <property type="molecule type" value="Genomic_DNA"/>
</dbReference>
<organism evidence="1 2">
    <name type="scientific">Gigaspora margarita</name>
    <dbReference type="NCBI Taxonomy" id="4874"/>
    <lineage>
        <taxon>Eukaryota</taxon>
        <taxon>Fungi</taxon>
        <taxon>Fungi incertae sedis</taxon>
        <taxon>Mucoromycota</taxon>
        <taxon>Glomeromycotina</taxon>
        <taxon>Glomeromycetes</taxon>
        <taxon>Diversisporales</taxon>
        <taxon>Gigasporaceae</taxon>
        <taxon>Gigaspora</taxon>
    </lineage>
</organism>
<gene>
    <name evidence="1" type="ORF">GMARGA_LOCUS36410</name>
</gene>
<accession>A0ABN7X0E7</accession>
<sequence length="59" mass="6657">RVLDKGSFEQRAIAVREMLEHKNGDTRFAVSGVGKIFRKSDMTDDSTMVNGNWNLIDKA</sequence>
<protein>
    <submittedName>
        <fullName evidence="1">15867_t:CDS:1</fullName>
    </submittedName>
</protein>
<evidence type="ECO:0000313" key="1">
    <source>
        <dbReference type="EMBL" id="CAG8843192.1"/>
    </source>
</evidence>
<evidence type="ECO:0000313" key="2">
    <source>
        <dbReference type="Proteomes" id="UP000789901"/>
    </source>
</evidence>
<feature type="non-terminal residue" evidence="1">
    <location>
        <position position="1"/>
    </location>
</feature>
<reference evidence="1 2" key="1">
    <citation type="submission" date="2021-06" db="EMBL/GenBank/DDBJ databases">
        <authorList>
            <person name="Kallberg Y."/>
            <person name="Tangrot J."/>
            <person name="Rosling A."/>
        </authorList>
    </citation>
    <scope>NUCLEOTIDE SEQUENCE [LARGE SCALE GENOMIC DNA]</scope>
    <source>
        <strain evidence="1 2">120-4 pot B 10/14</strain>
    </source>
</reference>